<dbReference type="Pfam" id="PF04760">
    <property type="entry name" value="IF2_N"/>
    <property type="match status" value="1"/>
</dbReference>
<evidence type="ECO:0000256" key="9">
    <source>
        <dbReference type="ARBA" id="ARBA00025162"/>
    </source>
</evidence>
<keyword evidence="4" id="KW-0547">Nucleotide-binding</keyword>
<dbReference type="SUPFAM" id="SSF50447">
    <property type="entry name" value="Translation proteins"/>
    <property type="match status" value="2"/>
</dbReference>
<dbReference type="FunFam" id="3.40.50.300:FF:000019">
    <property type="entry name" value="Translation initiation factor IF-2"/>
    <property type="match status" value="1"/>
</dbReference>
<dbReference type="InterPro" id="IPR009000">
    <property type="entry name" value="Transl_B-barrel_sf"/>
</dbReference>
<dbReference type="InterPro" id="IPR000178">
    <property type="entry name" value="TF_IF2_bacterial-like"/>
</dbReference>
<evidence type="ECO:0000256" key="3">
    <source>
        <dbReference type="ARBA" id="ARBA00022540"/>
    </source>
</evidence>
<sequence>MFNLLKAPLRSSSRCISQLRATSKSSILINQRFLSTSIILQAKRDRRSYRRPLKRRRINIPDFATVSQLVNLMGVSYDHLARRLEEMGFEDMNHNFILDAETIGLIADEYGFDVKFGEDEQGEDLVPVIPEENSKFLKQRPPIVAIMGHVDHGKTTILDYLRKSSIVSQEHGGITQHIGAFSVKAPISKKVITFLDTPGHAAFLKMRERGATVTDIVVLVVAADDSVMPQTKEAIKHIKKSGVSVIVAINKCDKENANPEKVIADLAANDIDVEDYGGDTQTVKVSGLTGLNMDTLEESIVTLSEILDLKAQPTNIPVEGWVIESEVKKGMGPIATVLIRQGTLKPGNVLVAGNTYCKVRSIKDEGGKVIKLAGPSTPVELWGWKEVPEAGDEVLQAKDESQAKKVIETRINRLSKQKTAQSVDVINKLRLEHKKEAERQDQLDELRKYGLEEETEDSETDTVDKIKEIKFIVKADVSGSTEAIVESIENLGNDEVKCSVLLSGVGFPTDTEIDRASIANAIILCFNMKIPKDVDNKAIKKNVEVRHHNVIYHLIEDVTKILSKELKPIIELNVLSETDIKEIFEIKGKKKKITRIAGCKVRSGKLERSGLIKVMRDEEEIFRGRISTLKHAKDDVKEIAKGRECGVEFENWDKFQAGDVIQVYEEKVIPRFL</sequence>
<feature type="domain" description="Tr-type G" evidence="11">
    <location>
        <begin position="139"/>
        <end position="308"/>
    </location>
</feature>
<dbReference type="HOGENOM" id="CLU_006301_5_1_1"/>
<dbReference type="CDD" id="cd03692">
    <property type="entry name" value="mtIF2_IVc"/>
    <property type="match status" value="1"/>
</dbReference>
<gene>
    <name evidence="12" type="primary">IFM1</name>
    <name evidence="12" type="ORF">BN7_3692</name>
</gene>
<proteinExistence type="inferred from homology"/>
<comment type="caution">
    <text evidence="12">The sequence shown here is derived from an EMBL/GenBank/DDBJ whole genome shotgun (WGS) entry which is preliminary data.</text>
</comment>
<dbReference type="EMBL" id="CAIF01000108">
    <property type="protein sequence ID" value="CCH44134.1"/>
    <property type="molecule type" value="Genomic_DNA"/>
</dbReference>
<protein>
    <recommendedName>
        <fullName evidence="10">Translation initiation factor IF-2, mitochondrial</fullName>
    </recommendedName>
</protein>
<dbReference type="GO" id="GO:0005739">
    <property type="term" value="C:mitochondrion"/>
    <property type="evidence" value="ECO:0007669"/>
    <property type="project" value="UniProtKB-SubCell"/>
</dbReference>
<dbReference type="Proteomes" id="UP000009328">
    <property type="component" value="Unassembled WGS sequence"/>
</dbReference>
<accession>K0KS22</accession>
<dbReference type="InterPro" id="IPR000795">
    <property type="entry name" value="T_Tr_GTP-bd_dom"/>
</dbReference>
<dbReference type="InterPro" id="IPR006847">
    <property type="entry name" value="IF2_N"/>
</dbReference>
<dbReference type="InterPro" id="IPR044145">
    <property type="entry name" value="IF2_II"/>
</dbReference>
<dbReference type="GO" id="GO:0003924">
    <property type="term" value="F:GTPase activity"/>
    <property type="evidence" value="ECO:0007669"/>
    <property type="project" value="InterPro"/>
</dbReference>
<keyword evidence="5" id="KW-0648">Protein biosynthesis</keyword>
<keyword evidence="13" id="KW-1185">Reference proteome</keyword>
<dbReference type="SUPFAM" id="SSF52156">
    <property type="entry name" value="Initiation factor IF2/eIF5b, domain 3"/>
    <property type="match status" value="1"/>
</dbReference>
<comment type="function">
    <text evidence="9">One of the essential components for the initiation of protein synthesis. Protects formylmethionyl-tRNA from spontaneous hydrolysis and promotes its binding to the 30S ribosomal subunits. Also involved in the hydrolysis of GTP during the formation of the 70S ribosomal complex.</text>
</comment>
<evidence type="ECO:0000256" key="8">
    <source>
        <dbReference type="ARBA" id="ARBA00023134"/>
    </source>
</evidence>
<dbReference type="Gene3D" id="3.40.50.300">
    <property type="entry name" value="P-loop containing nucleotide triphosphate hydrolases"/>
    <property type="match status" value="1"/>
</dbReference>
<dbReference type="Pfam" id="PF22042">
    <property type="entry name" value="EF-G_D2"/>
    <property type="match status" value="1"/>
</dbReference>
<dbReference type="AlphaFoldDB" id="K0KS22"/>
<evidence type="ECO:0000256" key="2">
    <source>
        <dbReference type="ARBA" id="ARBA00007733"/>
    </source>
</evidence>
<dbReference type="FunFam" id="2.40.30.10:FF:000126">
    <property type="entry name" value="Mitochondrial translation initiation factor"/>
    <property type="match status" value="1"/>
</dbReference>
<dbReference type="CDD" id="cd03702">
    <property type="entry name" value="IF2_mtIF2_II"/>
    <property type="match status" value="1"/>
</dbReference>
<comment type="subcellular location">
    <subcellularLocation>
        <location evidence="1">Mitochondrion</location>
    </subcellularLocation>
</comment>
<evidence type="ECO:0000256" key="5">
    <source>
        <dbReference type="ARBA" id="ARBA00022917"/>
    </source>
</evidence>
<dbReference type="Pfam" id="PF00009">
    <property type="entry name" value="GTP_EFTU"/>
    <property type="match status" value="1"/>
</dbReference>
<dbReference type="PANTHER" id="PTHR43381">
    <property type="entry name" value="TRANSLATION INITIATION FACTOR IF-2-RELATED"/>
    <property type="match status" value="1"/>
</dbReference>
<dbReference type="Pfam" id="PF11987">
    <property type="entry name" value="IF-2"/>
    <property type="match status" value="1"/>
</dbReference>
<dbReference type="Gene3D" id="2.40.30.10">
    <property type="entry name" value="Translation factors"/>
    <property type="match status" value="2"/>
</dbReference>
<dbReference type="InterPro" id="IPR023115">
    <property type="entry name" value="TIF_IF2_dom3"/>
</dbReference>
<dbReference type="InterPro" id="IPR005225">
    <property type="entry name" value="Small_GTP-bd"/>
</dbReference>
<dbReference type="eggNOG" id="KOG1145">
    <property type="taxonomic scope" value="Eukaryota"/>
</dbReference>
<evidence type="ECO:0000256" key="6">
    <source>
        <dbReference type="ARBA" id="ARBA00022946"/>
    </source>
</evidence>
<evidence type="ECO:0000256" key="7">
    <source>
        <dbReference type="ARBA" id="ARBA00023128"/>
    </source>
</evidence>
<dbReference type="GO" id="GO:0032543">
    <property type="term" value="P:mitochondrial translation"/>
    <property type="evidence" value="ECO:0007669"/>
    <property type="project" value="UniProtKB-ARBA"/>
</dbReference>
<reference evidence="12 13" key="1">
    <citation type="journal article" date="2012" name="Eukaryot. Cell">
        <title>Draft genome sequence of Wickerhamomyces ciferrii NRRL Y-1031 F-60-10.</title>
        <authorList>
            <person name="Schneider J."/>
            <person name="Andrea H."/>
            <person name="Blom J."/>
            <person name="Jaenicke S."/>
            <person name="Ruckert C."/>
            <person name="Schorsch C."/>
            <person name="Szczepanowski R."/>
            <person name="Farwick M."/>
            <person name="Goesmann A."/>
            <person name="Puhler A."/>
            <person name="Schaffer S."/>
            <person name="Tauch A."/>
            <person name="Kohler T."/>
            <person name="Brinkrolf K."/>
        </authorList>
    </citation>
    <scope>NUCLEOTIDE SEQUENCE [LARGE SCALE GENOMIC DNA]</scope>
    <source>
        <strain evidence="13">ATCC 14091 / BCRC 22168 / CBS 111 / JCM 3599 / NBRC 0793 / NRRL Y-1031 F-60-10</strain>
    </source>
</reference>
<evidence type="ECO:0000256" key="1">
    <source>
        <dbReference type="ARBA" id="ARBA00004173"/>
    </source>
</evidence>
<dbReference type="Gene3D" id="3.40.50.10050">
    <property type="entry name" value="Translation initiation factor IF- 2, domain 3"/>
    <property type="match status" value="1"/>
</dbReference>
<comment type="similarity">
    <text evidence="2">Belongs to the TRAFAC class translation factor GTPase superfamily. Classic translation factor GTPase family. IF-2 subfamily.</text>
</comment>
<dbReference type="STRING" id="1206466.K0KS22"/>
<dbReference type="PROSITE" id="PS51722">
    <property type="entry name" value="G_TR_2"/>
    <property type="match status" value="1"/>
</dbReference>
<evidence type="ECO:0000259" key="11">
    <source>
        <dbReference type="PROSITE" id="PS51722"/>
    </source>
</evidence>
<dbReference type="FunFam" id="2.40.30.10:FF:000008">
    <property type="entry name" value="Translation initiation factor IF-2"/>
    <property type="match status" value="1"/>
</dbReference>
<keyword evidence="3 12" id="KW-0396">Initiation factor</keyword>
<dbReference type="FunCoup" id="K0KS22">
    <property type="interactions" value="507"/>
</dbReference>
<evidence type="ECO:0000256" key="4">
    <source>
        <dbReference type="ARBA" id="ARBA00022741"/>
    </source>
</evidence>
<dbReference type="PROSITE" id="PS01176">
    <property type="entry name" value="IF2"/>
    <property type="match status" value="1"/>
</dbReference>
<keyword evidence="7" id="KW-0496">Mitochondrion</keyword>
<dbReference type="InParanoid" id="K0KS22"/>
<dbReference type="InterPro" id="IPR053905">
    <property type="entry name" value="EF-G-like_DII"/>
</dbReference>
<evidence type="ECO:0000313" key="12">
    <source>
        <dbReference type="EMBL" id="CCH44134.1"/>
    </source>
</evidence>
<dbReference type="SUPFAM" id="SSF52540">
    <property type="entry name" value="P-loop containing nucleoside triphosphate hydrolases"/>
    <property type="match status" value="1"/>
</dbReference>
<dbReference type="GO" id="GO:0005525">
    <property type="term" value="F:GTP binding"/>
    <property type="evidence" value="ECO:0007669"/>
    <property type="project" value="UniProtKB-KW"/>
</dbReference>
<dbReference type="NCBIfam" id="TIGR00231">
    <property type="entry name" value="small_GTP"/>
    <property type="match status" value="1"/>
</dbReference>
<evidence type="ECO:0000313" key="13">
    <source>
        <dbReference type="Proteomes" id="UP000009328"/>
    </source>
</evidence>
<dbReference type="FunFam" id="3.40.50.10050:FF:000001">
    <property type="entry name" value="Translation initiation factor IF-2"/>
    <property type="match status" value="1"/>
</dbReference>
<keyword evidence="8" id="KW-0342">GTP-binding</keyword>
<dbReference type="InterPro" id="IPR027417">
    <property type="entry name" value="P-loop_NTPase"/>
</dbReference>
<name>K0KS22_WICCF</name>
<dbReference type="CDD" id="cd01887">
    <property type="entry name" value="IF2_eIF5B"/>
    <property type="match status" value="1"/>
</dbReference>
<dbReference type="InterPro" id="IPR036925">
    <property type="entry name" value="TIF_IF2_dom3_sf"/>
</dbReference>
<dbReference type="PANTHER" id="PTHR43381:SF20">
    <property type="entry name" value="TRANSLATION INITIATION FACTOR IF-2, MITOCHONDRIAL"/>
    <property type="match status" value="1"/>
</dbReference>
<organism evidence="12 13">
    <name type="scientific">Wickerhamomyces ciferrii (strain ATCC 14091 / BCRC 22168 / CBS 111 / JCM 3599 / NBRC 0793 / NRRL Y-1031 F-60-10)</name>
    <name type="common">Yeast</name>
    <name type="synonym">Pichia ciferrii</name>
    <dbReference type="NCBI Taxonomy" id="1206466"/>
    <lineage>
        <taxon>Eukaryota</taxon>
        <taxon>Fungi</taxon>
        <taxon>Dikarya</taxon>
        <taxon>Ascomycota</taxon>
        <taxon>Saccharomycotina</taxon>
        <taxon>Saccharomycetes</taxon>
        <taxon>Phaffomycetales</taxon>
        <taxon>Wickerhamomycetaceae</taxon>
        <taxon>Wickerhamomyces</taxon>
    </lineage>
</organism>
<dbReference type="HAMAP" id="MF_00100_B">
    <property type="entry name" value="IF_2_B"/>
    <property type="match status" value="1"/>
</dbReference>
<dbReference type="InterPro" id="IPR015760">
    <property type="entry name" value="TIF_IF2"/>
</dbReference>
<keyword evidence="6" id="KW-0809">Transit peptide</keyword>
<evidence type="ECO:0000256" key="10">
    <source>
        <dbReference type="ARBA" id="ARBA00044200"/>
    </source>
</evidence>
<dbReference type="GO" id="GO:0003743">
    <property type="term" value="F:translation initiation factor activity"/>
    <property type="evidence" value="ECO:0007669"/>
    <property type="project" value="UniProtKB-KW"/>
</dbReference>